<accession>A0A0A9TWU7</accession>
<dbReference type="AlphaFoldDB" id="A0A0A9TWU7"/>
<evidence type="ECO:0000313" key="1">
    <source>
        <dbReference type="EMBL" id="JAD17077.1"/>
    </source>
</evidence>
<organism evidence="1">
    <name type="scientific">Arundo donax</name>
    <name type="common">Giant reed</name>
    <name type="synonym">Donax arundinaceus</name>
    <dbReference type="NCBI Taxonomy" id="35708"/>
    <lineage>
        <taxon>Eukaryota</taxon>
        <taxon>Viridiplantae</taxon>
        <taxon>Streptophyta</taxon>
        <taxon>Embryophyta</taxon>
        <taxon>Tracheophyta</taxon>
        <taxon>Spermatophyta</taxon>
        <taxon>Magnoliopsida</taxon>
        <taxon>Liliopsida</taxon>
        <taxon>Poales</taxon>
        <taxon>Poaceae</taxon>
        <taxon>PACMAD clade</taxon>
        <taxon>Arundinoideae</taxon>
        <taxon>Arundineae</taxon>
        <taxon>Arundo</taxon>
    </lineage>
</organism>
<name>A0A0A9TWU7_ARUDO</name>
<reference evidence="1" key="2">
    <citation type="journal article" date="2015" name="Data Brief">
        <title>Shoot transcriptome of the giant reed, Arundo donax.</title>
        <authorList>
            <person name="Barrero R.A."/>
            <person name="Guerrero F.D."/>
            <person name="Moolhuijzen P."/>
            <person name="Goolsby J.A."/>
            <person name="Tidwell J."/>
            <person name="Bellgard S.E."/>
            <person name="Bellgard M.I."/>
        </authorList>
    </citation>
    <scope>NUCLEOTIDE SEQUENCE</scope>
    <source>
        <tissue evidence="1">Shoot tissue taken approximately 20 cm above the soil surface</tissue>
    </source>
</reference>
<protein>
    <submittedName>
        <fullName evidence="1">Opr5</fullName>
    </submittedName>
</protein>
<proteinExistence type="predicted"/>
<reference evidence="1" key="1">
    <citation type="submission" date="2014-09" db="EMBL/GenBank/DDBJ databases">
        <authorList>
            <person name="Magalhaes I.L.F."/>
            <person name="Oliveira U."/>
            <person name="Santos F.R."/>
            <person name="Vidigal T.H.D.A."/>
            <person name="Brescovit A.D."/>
            <person name="Santos A.J."/>
        </authorList>
    </citation>
    <scope>NUCLEOTIDE SEQUENCE</scope>
    <source>
        <tissue evidence="1">Shoot tissue taken approximately 20 cm above the soil surface</tissue>
    </source>
</reference>
<sequence length="33" mass="3837">MHPLAPVSRRQECLCTLERCLTLQWPQKSKGLL</sequence>
<dbReference type="EMBL" id="GBRH01280818">
    <property type="protein sequence ID" value="JAD17077.1"/>
    <property type="molecule type" value="Transcribed_RNA"/>
</dbReference>